<reference evidence="1" key="1">
    <citation type="journal article" date="2015" name="Nature">
        <title>Complex archaea that bridge the gap between prokaryotes and eukaryotes.</title>
        <authorList>
            <person name="Spang A."/>
            <person name="Saw J.H."/>
            <person name="Jorgensen S.L."/>
            <person name="Zaremba-Niedzwiedzka K."/>
            <person name="Martijn J."/>
            <person name="Lind A.E."/>
            <person name="van Eijk R."/>
            <person name="Schleper C."/>
            <person name="Guy L."/>
            <person name="Ettema T.J."/>
        </authorList>
    </citation>
    <scope>NUCLEOTIDE SEQUENCE</scope>
</reference>
<gene>
    <name evidence="1" type="ORF">LCGC14_2328990</name>
</gene>
<sequence length="114" mass="12864">MNTITPSHGELQRYRIYFEPVEPIKSLELLQNQFAAATVTHGEGLWISGFEKTTVFEIFSTMEEGYIEAFAEALRALNHQHSVIFTVEPVRLREVKSASNNVHAQAPDVSYPLA</sequence>
<organism evidence="1">
    <name type="scientific">marine sediment metagenome</name>
    <dbReference type="NCBI Taxonomy" id="412755"/>
    <lineage>
        <taxon>unclassified sequences</taxon>
        <taxon>metagenomes</taxon>
        <taxon>ecological metagenomes</taxon>
    </lineage>
</organism>
<evidence type="ECO:0000313" key="1">
    <source>
        <dbReference type="EMBL" id="KKL48090.1"/>
    </source>
</evidence>
<name>A0A0F9ET33_9ZZZZ</name>
<protein>
    <recommendedName>
        <fullName evidence="2">NIPSNAP domain-containing protein</fullName>
    </recommendedName>
</protein>
<dbReference type="EMBL" id="LAZR01033432">
    <property type="protein sequence ID" value="KKL48090.1"/>
    <property type="molecule type" value="Genomic_DNA"/>
</dbReference>
<evidence type="ECO:0008006" key="2">
    <source>
        <dbReference type="Google" id="ProtNLM"/>
    </source>
</evidence>
<accession>A0A0F9ET33</accession>
<comment type="caution">
    <text evidence="1">The sequence shown here is derived from an EMBL/GenBank/DDBJ whole genome shotgun (WGS) entry which is preliminary data.</text>
</comment>
<dbReference type="AlphaFoldDB" id="A0A0F9ET33"/>
<proteinExistence type="predicted"/>